<name>A0ABR2Z0C4_9CHLO</name>
<gene>
    <name evidence="1" type="ORF">WJX75_003548</name>
</gene>
<dbReference type="EMBL" id="JALJOT010000002">
    <property type="protein sequence ID" value="KAK9917363.1"/>
    <property type="molecule type" value="Genomic_DNA"/>
</dbReference>
<protein>
    <submittedName>
        <fullName evidence="1">Uncharacterized protein</fullName>
    </submittedName>
</protein>
<dbReference type="Proteomes" id="UP001491310">
    <property type="component" value="Unassembled WGS sequence"/>
</dbReference>
<proteinExistence type="predicted"/>
<comment type="caution">
    <text evidence="1">The sequence shown here is derived from an EMBL/GenBank/DDBJ whole genome shotgun (WGS) entry which is preliminary data.</text>
</comment>
<evidence type="ECO:0000313" key="1">
    <source>
        <dbReference type="EMBL" id="KAK9917363.1"/>
    </source>
</evidence>
<keyword evidence="2" id="KW-1185">Reference proteome</keyword>
<evidence type="ECO:0000313" key="2">
    <source>
        <dbReference type="Proteomes" id="UP001491310"/>
    </source>
</evidence>
<reference evidence="1 2" key="1">
    <citation type="journal article" date="2024" name="Nat. Commun.">
        <title>Phylogenomics reveals the evolutionary origins of lichenization in chlorophyte algae.</title>
        <authorList>
            <person name="Puginier C."/>
            <person name="Libourel C."/>
            <person name="Otte J."/>
            <person name="Skaloud P."/>
            <person name="Haon M."/>
            <person name="Grisel S."/>
            <person name="Petersen M."/>
            <person name="Berrin J.G."/>
            <person name="Delaux P.M."/>
            <person name="Dal Grande F."/>
            <person name="Keller J."/>
        </authorList>
    </citation>
    <scope>NUCLEOTIDE SEQUENCE [LARGE SCALE GENOMIC DNA]</scope>
    <source>
        <strain evidence="1 2">SAG 216-7</strain>
    </source>
</reference>
<accession>A0ABR2Z0C4</accession>
<sequence>MSANALTRHRDVQQLQKIWKKLLKDGNTYKQLEEEVLKATLEGSEPKVPVIYKIGDAPFSLSERFEEYQHLAAILAGQRKSPDQQGDRPTLAERFENDNWQQPPELYPLVCEYGKYICETHPQVAQILRMLMSKELEPLIKELRPALYTLNGWQKVRALVAAMSAQLRGSCFGDEQWEWIPVQHHTSDPHRARGPPAEEASTEFHPAWDDPQLKVDPTRLTKQGLCDAIKFFQAQLDKGPAEIQRCTEKVSELRTKHGPLRVVSCEAYLGSEEAARIRTLDSEWRQGVRMFKPLHEPASDVWDAIERDCSNERWDNELLFTRDFPDHWFLCDAFRHIHGVEGELDSDACMCALAAVQQKISLGQKRGDLNVSADLLHTRAGLIFAGRRGCRLALEWAPAHLWRIETTDTMKIQRLLRLNTTQVAYEFL</sequence>
<organism evidence="1 2">
    <name type="scientific">Coccomyxa subellipsoidea</name>
    <dbReference type="NCBI Taxonomy" id="248742"/>
    <lineage>
        <taxon>Eukaryota</taxon>
        <taxon>Viridiplantae</taxon>
        <taxon>Chlorophyta</taxon>
        <taxon>core chlorophytes</taxon>
        <taxon>Trebouxiophyceae</taxon>
        <taxon>Trebouxiophyceae incertae sedis</taxon>
        <taxon>Coccomyxaceae</taxon>
        <taxon>Coccomyxa</taxon>
    </lineage>
</organism>